<evidence type="ECO:0000256" key="2">
    <source>
        <dbReference type="ARBA" id="ARBA00022490"/>
    </source>
</evidence>
<dbReference type="PANTHER" id="PTHR32194:SF0">
    <property type="entry name" value="ATP-DEPENDENT PROTEASE SUBUNIT HSLV"/>
    <property type="match status" value="1"/>
</dbReference>
<dbReference type="GO" id="GO:0010498">
    <property type="term" value="P:proteasomal protein catabolic process"/>
    <property type="evidence" value="ECO:0007669"/>
    <property type="project" value="UniProtKB-UniRule"/>
</dbReference>
<dbReference type="OrthoDB" id="5174038at2"/>
<accession>A0A239VKY2</accession>
<name>A0A239VKY2_9MICO</name>
<reference evidence="10 11" key="1">
    <citation type="submission" date="2017-06" db="EMBL/GenBank/DDBJ databases">
        <authorList>
            <consortium name="Pathogen Informatics"/>
        </authorList>
    </citation>
    <scope>NUCLEOTIDE SEQUENCE [LARGE SCALE GENOMIC DNA]</scope>
    <source>
        <strain evidence="10 11">NCTC13039</strain>
    </source>
</reference>
<comment type="catalytic activity">
    <reaction evidence="1">
        <text>Cleavage of peptide bonds with very broad specificity.</text>
        <dbReference type="EC" id="3.4.25.1"/>
    </reaction>
</comment>
<keyword evidence="6" id="KW-0068">Autocatalytic cleavage</keyword>
<protein>
    <recommendedName>
        <fullName evidence="9">Proteasome subunit beta</fullName>
        <ecNumber evidence="9">3.4.25.1</ecNumber>
    </recommendedName>
</protein>
<dbReference type="STRING" id="1121387.GCA_000429885_00075"/>
<keyword evidence="3" id="KW-0645">Protease</keyword>
<dbReference type="AlphaFoldDB" id="A0A239VKY2"/>
<dbReference type="InterPro" id="IPR029055">
    <property type="entry name" value="Ntn_hydrolases_N"/>
</dbReference>
<dbReference type="EC" id="3.4.25.1" evidence="9"/>
<dbReference type="InterPro" id="IPR022483">
    <property type="entry name" value="PSB_actinobac"/>
</dbReference>
<evidence type="ECO:0000256" key="4">
    <source>
        <dbReference type="ARBA" id="ARBA00022698"/>
    </source>
</evidence>
<dbReference type="Pfam" id="PF00227">
    <property type="entry name" value="Proteasome"/>
    <property type="match status" value="1"/>
</dbReference>
<dbReference type="KEGG" id="dco:SAMEA4475696_1705"/>
<evidence type="ECO:0000256" key="9">
    <source>
        <dbReference type="NCBIfam" id="TIGR03690"/>
    </source>
</evidence>
<evidence type="ECO:0000256" key="1">
    <source>
        <dbReference type="ARBA" id="ARBA00001198"/>
    </source>
</evidence>
<dbReference type="GO" id="GO:0005737">
    <property type="term" value="C:cytoplasm"/>
    <property type="evidence" value="ECO:0007669"/>
    <property type="project" value="TreeGrafter"/>
</dbReference>
<dbReference type="GO" id="GO:0005839">
    <property type="term" value="C:proteasome core complex"/>
    <property type="evidence" value="ECO:0007669"/>
    <property type="project" value="UniProtKB-UniRule"/>
</dbReference>
<proteinExistence type="predicted"/>
<dbReference type="PANTHER" id="PTHR32194">
    <property type="entry name" value="METALLOPROTEASE TLDD"/>
    <property type="match status" value="1"/>
</dbReference>
<gene>
    <name evidence="10" type="primary">prcB2</name>
    <name evidence="10" type="ORF">SAMEA4475696_01705</name>
</gene>
<dbReference type="PROSITE" id="PS51476">
    <property type="entry name" value="PROTEASOME_BETA_2"/>
    <property type="match status" value="1"/>
</dbReference>
<evidence type="ECO:0000313" key="11">
    <source>
        <dbReference type="Proteomes" id="UP000242637"/>
    </source>
</evidence>
<dbReference type="GO" id="GO:0004298">
    <property type="term" value="F:threonine-type endopeptidase activity"/>
    <property type="evidence" value="ECO:0007669"/>
    <property type="project" value="UniProtKB-UniRule"/>
</dbReference>
<keyword evidence="7 10" id="KW-0647">Proteasome</keyword>
<dbReference type="RefSeq" id="WP_084440791.1">
    <property type="nucleotide sequence ID" value="NZ_LT906453.1"/>
</dbReference>
<evidence type="ECO:0000256" key="5">
    <source>
        <dbReference type="ARBA" id="ARBA00022801"/>
    </source>
</evidence>
<dbReference type="GeneID" id="63459904"/>
<dbReference type="InterPro" id="IPR023333">
    <property type="entry name" value="Proteasome_suB-type"/>
</dbReference>
<dbReference type="CDD" id="cd01906">
    <property type="entry name" value="proteasome_protease_HslV"/>
    <property type="match status" value="1"/>
</dbReference>
<evidence type="ECO:0000256" key="3">
    <source>
        <dbReference type="ARBA" id="ARBA00022670"/>
    </source>
</evidence>
<sequence>MIGPLQDSSFSQYLADSAPHLLPGHGDCAVQGAGESGWHASAPHGTTIAAATFGQGVVIAGDRRATAGSLIASHDITKVFVTDEHSAVGIAGTAGLAVELVKLFGVEIEHFAKIEGVPLSVDGKANRLATMLRAQMTMAMRGLPVLPLFVASHPAGDRRVARSASPGRIFTYDVTGGCYEEHDFHSIGSGAMFARGSLKKTWRPGLGVDEAVRVLIEALVDAADDDSATGGPDLARGIWPTCAVVTPDGAEEVSPQKLEGIVTELLAARRQRQEGRA</sequence>
<organism evidence="10 11">
    <name type="scientific">Dermatophilus congolensis</name>
    <dbReference type="NCBI Taxonomy" id="1863"/>
    <lineage>
        <taxon>Bacteria</taxon>
        <taxon>Bacillati</taxon>
        <taxon>Actinomycetota</taxon>
        <taxon>Actinomycetes</taxon>
        <taxon>Micrococcales</taxon>
        <taxon>Dermatophilaceae</taxon>
        <taxon>Dermatophilus</taxon>
    </lineage>
</organism>
<keyword evidence="2" id="KW-0963">Cytoplasm</keyword>
<dbReference type="Gene3D" id="3.60.20.10">
    <property type="entry name" value="Glutamine Phosphoribosylpyrophosphate, subunit 1, domain 1"/>
    <property type="match status" value="1"/>
</dbReference>
<dbReference type="InterPro" id="IPR001353">
    <property type="entry name" value="Proteasome_sua/b"/>
</dbReference>
<evidence type="ECO:0000313" key="10">
    <source>
        <dbReference type="EMBL" id="SNV23001.1"/>
    </source>
</evidence>
<keyword evidence="5 10" id="KW-0378">Hydrolase</keyword>
<keyword evidence="8" id="KW-0865">Zymogen</keyword>
<evidence type="ECO:0000256" key="6">
    <source>
        <dbReference type="ARBA" id="ARBA00022813"/>
    </source>
</evidence>
<keyword evidence="4" id="KW-0888">Threonine protease</keyword>
<keyword evidence="11" id="KW-1185">Reference proteome</keyword>
<dbReference type="SUPFAM" id="SSF56235">
    <property type="entry name" value="N-terminal nucleophile aminohydrolases (Ntn hydrolases)"/>
    <property type="match status" value="1"/>
</dbReference>
<dbReference type="EMBL" id="LT906453">
    <property type="protein sequence ID" value="SNV23001.1"/>
    <property type="molecule type" value="Genomic_DNA"/>
</dbReference>
<evidence type="ECO:0000256" key="7">
    <source>
        <dbReference type="ARBA" id="ARBA00022942"/>
    </source>
</evidence>
<dbReference type="Proteomes" id="UP000242637">
    <property type="component" value="Chromosome 1"/>
</dbReference>
<dbReference type="NCBIfam" id="TIGR03690">
    <property type="entry name" value="20S_bact_beta"/>
    <property type="match status" value="1"/>
</dbReference>
<evidence type="ECO:0000256" key="8">
    <source>
        <dbReference type="ARBA" id="ARBA00023145"/>
    </source>
</evidence>